<comment type="pathway">
    <text evidence="3">Carbohydrate metabolism; tricarboxylic acid cycle; (S)-malate from fumarate: step 1/1.</text>
</comment>
<dbReference type="PANTHER" id="PTHR11444:SF1">
    <property type="entry name" value="FUMARATE HYDRATASE, MITOCHONDRIAL"/>
    <property type="match status" value="1"/>
</dbReference>
<protein>
    <recommendedName>
        <fullName evidence="3">Fumarate hydratase class II</fullName>
        <shortName evidence="3">Fumarase C</shortName>
        <ecNumber evidence="3">4.2.1.2</ecNumber>
    </recommendedName>
    <alternativeName>
        <fullName evidence="3">Aerobic fumarase</fullName>
    </alternativeName>
    <alternativeName>
        <fullName evidence="3">Iron-independent fumarase</fullName>
    </alternativeName>
</protein>
<feature type="binding site" evidence="3">
    <location>
        <position position="186"/>
    </location>
    <ligand>
        <name>substrate</name>
    </ligand>
</feature>
<proteinExistence type="inferred from homology"/>
<dbReference type="InterPro" id="IPR018951">
    <property type="entry name" value="Fumarase_C_C"/>
</dbReference>
<comment type="caution">
    <text evidence="6">The sequence shown here is derived from an EMBL/GenBank/DDBJ whole genome shotgun (WGS) entry which is preliminary data.</text>
</comment>
<evidence type="ECO:0000256" key="1">
    <source>
        <dbReference type="ARBA" id="ARBA00009084"/>
    </source>
</evidence>
<feature type="binding site" description="in site B" evidence="3">
    <location>
        <begin position="128"/>
        <end position="131"/>
    </location>
    <ligand>
        <name>substrate</name>
    </ligand>
</feature>
<dbReference type="GO" id="GO:0004333">
    <property type="term" value="F:fumarate hydratase activity"/>
    <property type="evidence" value="ECO:0007669"/>
    <property type="project" value="UniProtKB-EC"/>
</dbReference>
<feature type="active site" evidence="3">
    <location>
        <position position="317"/>
    </location>
</feature>
<evidence type="ECO:0000256" key="3">
    <source>
        <dbReference type="HAMAP-Rule" id="MF_00743"/>
    </source>
</evidence>
<keyword evidence="2 3" id="KW-0456">Lyase</keyword>
<feature type="domain" description="Fumarate lyase N-terminal" evidence="4">
    <location>
        <begin position="11"/>
        <end position="341"/>
    </location>
</feature>
<dbReference type="NCBIfam" id="NF008909">
    <property type="entry name" value="PRK12273.1"/>
    <property type="match status" value="1"/>
</dbReference>
<dbReference type="InterPro" id="IPR005677">
    <property type="entry name" value="Fum_hydII"/>
</dbReference>
<comment type="subcellular location">
    <subcellularLocation>
        <location evidence="3">Cytoplasm</location>
    </subcellularLocation>
</comment>
<dbReference type="Gene3D" id="1.10.275.10">
    <property type="entry name" value="Fumarase/aspartase (N-terminal domain)"/>
    <property type="match status" value="1"/>
</dbReference>
<dbReference type="NCBIfam" id="TIGR00979">
    <property type="entry name" value="fumC_II"/>
    <property type="match status" value="1"/>
</dbReference>
<comment type="similarity">
    <text evidence="1 3">Belongs to the class-II fumarase/aspartase family. Fumarase subfamily.</text>
</comment>
<dbReference type="Pfam" id="PF10415">
    <property type="entry name" value="FumaraseC_C"/>
    <property type="match status" value="1"/>
</dbReference>
<sequence length="461" mass="49015">MTQRMEHDTMGAIEVPEECLWGAQTQRSLHHFAISTEKMPPELIHALALIKKACARANHEMAGLAPDKATAIATAADEVIAGQHASAFPLAIWQTGSGTQTNMNVNEVLANRASELLGGPRGTGRLVHPNDDVNRSQSSNDVFPTAMHLAAVEGIGNRLLPALERLRAELDRKRGAFDDIVKIGRTHLQDATPLTLGQEISGWVTQLAHGQRRIRESLPHLCELALGGTAVGTGLNAPSGFGDVVAKLLADETGLPLVSAPNKFEALAACDALVHAHGALKTLAASLMKIANDVRWLASGPRSGLCELAIPENEPGSSIMPGKVNPTQCEALTMACVQVLGNDVAIGIAGASGNFQLNVYRPVLIHNFLQSVRLLADGMDSFERHCVKGIEPQRARIAELVERSLMLVTALNPHIGYDRAAAIAKKAHADGTSLKAAALALGYVSAEQFDQWVVPGNMVGR</sequence>
<name>A0ABU1WIH3_9BURK</name>
<evidence type="ECO:0000259" key="4">
    <source>
        <dbReference type="Pfam" id="PF00206"/>
    </source>
</evidence>
<dbReference type="SUPFAM" id="SSF48557">
    <property type="entry name" value="L-aspartase-like"/>
    <property type="match status" value="1"/>
</dbReference>
<dbReference type="InterPro" id="IPR000362">
    <property type="entry name" value="Fumarate_lyase_fam"/>
</dbReference>
<feature type="binding site" evidence="3">
    <location>
        <begin position="323"/>
        <end position="325"/>
    </location>
    <ligand>
        <name>substrate</name>
    </ligand>
</feature>
<organism evidence="6 7">
    <name type="scientific">Hydrogenophaga palleronii</name>
    <dbReference type="NCBI Taxonomy" id="65655"/>
    <lineage>
        <taxon>Bacteria</taxon>
        <taxon>Pseudomonadati</taxon>
        <taxon>Pseudomonadota</taxon>
        <taxon>Betaproteobacteria</taxon>
        <taxon>Burkholderiales</taxon>
        <taxon>Comamonadaceae</taxon>
        <taxon>Hydrogenophaga</taxon>
    </lineage>
</organism>
<comment type="function">
    <text evidence="3">Involved in the TCA cycle. Catalyzes the stereospecific interconversion of fumarate to L-malate.</text>
</comment>
<dbReference type="Gene3D" id="1.20.200.10">
    <property type="entry name" value="Fumarase/aspartase (Central domain)"/>
    <property type="match status" value="1"/>
</dbReference>
<keyword evidence="7" id="KW-1185">Reference proteome</keyword>
<evidence type="ECO:0000313" key="6">
    <source>
        <dbReference type="EMBL" id="MDR7148787.1"/>
    </source>
</evidence>
<comment type="subunit">
    <text evidence="3">Homotetramer.</text>
</comment>
<dbReference type="RefSeq" id="WP_310311666.1">
    <property type="nucleotide sequence ID" value="NZ_JAVDWU010000001.1"/>
</dbReference>
<gene>
    <name evidence="3" type="primary">fumC</name>
    <name evidence="6" type="ORF">J2W49_000715</name>
</gene>
<comment type="miscellaneous">
    <text evidence="3">There are 2 substrate-binding sites: the catalytic A site, and the non-catalytic B site that may play a role in the transfer of substrate or product between the active site and the solvent. Alternatively, the B site may bind allosteric effectors.</text>
</comment>
<accession>A0ABU1WIH3</accession>
<evidence type="ECO:0000313" key="7">
    <source>
        <dbReference type="Proteomes" id="UP001265700"/>
    </source>
</evidence>
<dbReference type="InterPro" id="IPR022761">
    <property type="entry name" value="Fumarate_lyase_N"/>
</dbReference>
<feature type="site" description="Important for catalytic activity" evidence="3">
    <location>
        <position position="330"/>
    </location>
</feature>
<dbReference type="HAMAP" id="MF_00743">
    <property type="entry name" value="FumaraseC"/>
    <property type="match status" value="1"/>
</dbReference>
<keyword evidence="3" id="KW-0963">Cytoplasm</keyword>
<dbReference type="Pfam" id="PF00206">
    <property type="entry name" value="Lyase_1"/>
    <property type="match status" value="1"/>
</dbReference>
<comment type="catalytic activity">
    <reaction evidence="3">
        <text>(S)-malate = fumarate + H2O</text>
        <dbReference type="Rhea" id="RHEA:12460"/>
        <dbReference type="ChEBI" id="CHEBI:15377"/>
        <dbReference type="ChEBI" id="CHEBI:15589"/>
        <dbReference type="ChEBI" id="CHEBI:29806"/>
        <dbReference type="EC" id="4.2.1.2"/>
    </reaction>
</comment>
<dbReference type="Proteomes" id="UP001265700">
    <property type="component" value="Unassembled WGS sequence"/>
</dbReference>
<evidence type="ECO:0000256" key="2">
    <source>
        <dbReference type="ARBA" id="ARBA00023239"/>
    </source>
</evidence>
<dbReference type="InterPro" id="IPR008948">
    <property type="entry name" value="L-Aspartase-like"/>
</dbReference>
<feature type="binding site" evidence="3">
    <location>
        <begin position="97"/>
        <end position="99"/>
    </location>
    <ligand>
        <name>substrate</name>
    </ligand>
</feature>
<dbReference type="EMBL" id="JAVDWU010000001">
    <property type="protein sequence ID" value="MDR7148787.1"/>
    <property type="molecule type" value="Genomic_DNA"/>
</dbReference>
<dbReference type="CDD" id="cd01362">
    <property type="entry name" value="Fumarase_classII"/>
    <property type="match status" value="1"/>
</dbReference>
<feature type="binding site" evidence="3">
    <location>
        <begin position="138"/>
        <end position="140"/>
    </location>
    <ligand>
        <name>substrate</name>
    </ligand>
</feature>
<reference evidence="6 7" key="1">
    <citation type="submission" date="2023-07" db="EMBL/GenBank/DDBJ databases">
        <title>Sorghum-associated microbial communities from plants grown in Nebraska, USA.</title>
        <authorList>
            <person name="Schachtman D."/>
        </authorList>
    </citation>
    <scope>NUCLEOTIDE SEQUENCE [LARGE SCALE GENOMIC DNA]</scope>
    <source>
        <strain evidence="6 7">4249</strain>
    </source>
</reference>
<dbReference type="PRINTS" id="PR00149">
    <property type="entry name" value="FUMRATELYASE"/>
</dbReference>
<dbReference type="PROSITE" id="PS00163">
    <property type="entry name" value="FUMARATE_LYASES"/>
    <property type="match status" value="1"/>
</dbReference>
<feature type="domain" description="Fumarase C C-terminal" evidence="5">
    <location>
        <begin position="407"/>
        <end position="459"/>
    </location>
</feature>
<feature type="active site" description="Proton donor/acceptor" evidence="3">
    <location>
        <position position="187"/>
    </location>
</feature>
<evidence type="ECO:0000259" key="5">
    <source>
        <dbReference type="Pfam" id="PF10415"/>
    </source>
</evidence>
<dbReference type="PANTHER" id="PTHR11444">
    <property type="entry name" value="ASPARTATEAMMONIA/ARGININOSUCCINATE/ADENYLOSUCCINATE LYASE"/>
    <property type="match status" value="1"/>
</dbReference>
<dbReference type="InterPro" id="IPR024083">
    <property type="entry name" value="Fumarase/histidase_N"/>
</dbReference>
<dbReference type="InterPro" id="IPR020557">
    <property type="entry name" value="Fumarate_lyase_CS"/>
</dbReference>
<dbReference type="Gene3D" id="1.10.40.30">
    <property type="entry name" value="Fumarase/aspartase (C-terminal domain)"/>
    <property type="match status" value="1"/>
</dbReference>
<feature type="binding site" evidence="3">
    <location>
        <position position="318"/>
    </location>
    <ligand>
        <name>substrate</name>
    </ligand>
</feature>
<keyword evidence="3" id="KW-0816">Tricarboxylic acid cycle</keyword>
<dbReference type="EC" id="4.2.1.2" evidence="3"/>